<dbReference type="AlphaFoldDB" id="A0A9D0ZMD3"/>
<comment type="similarity">
    <text evidence="2 8">Belongs to the bacterial ribosomal protein bS20 family.</text>
</comment>
<reference evidence="9" key="2">
    <citation type="journal article" date="2021" name="PeerJ">
        <title>Extensive microbial diversity within the chicken gut microbiome revealed by metagenomics and culture.</title>
        <authorList>
            <person name="Gilroy R."/>
            <person name="Ravi A."/>
            <person name="Getino M."/>
            <person name="Pursley I."/>
            <person name="Horton D.L."/>
            <person name="Alikhan N.F."/>
            <person name="Baker D."/>
            <person name="Gharbi K."/>
            <person name="Hall N."/>
            <person name="Watson M."/>
            <person name="Adriaenssens E.M."/>
            <person name="Foster-Nyarko E."/>
            <person name="Jarju S."/>
            <person name="Secka A."/>
            <person name="Antonio M."/>
            <person name="Oren A."/>
            <person name="Chaudhuri R.R."/>
            <person name="La Ragione R."/>
            <person name="Hildebrand F."/>
            <person name="Pallen M.J."/>
        </authorList>
    </citation>
    <scope>NUCLEOTIDE SEQUENCE</scope>
    <source>
        <strain evidence="9">ChiSjej6B24-2974</strain>
    </source>
</reference>
<name>A0A9D0ZMD3_9FIRM</name>
<keyword evidence="6 8" id="KW-0687">Ribonucleoprotein</keyword>
<evidence type="ECO:0000256" key="2">
    <source>
        <dbReference type="ARBA" id="ARBA00007634"/>
    </source>
</evidence>
<dbReference type="HAMAP" id="MF_00500">
    <property type="entry name" value="Ribosomal_bS20"/>
    <property type="match status" value="1"/>
</dbReference>
<evidence type="ECO:0000256" key="8">
    <source>
        <dbReference type="HAMAP-Rule" id="MF_00500"/>
    </source>
</evidence>
<dbReference type="Proteomes" id="UP000824260">
    <property type="component" value="Unassembled WGS sequence"/>
</dbReference>
<dbReference type="GO" id="GO:0006412">
    <property type="term" value="P:translation"/>
    <property type="evidence" value="ECO:0007669"/>
    <property type="project" value="UniProtKB-UniRule"/>
</dbReference>
<keyword evidence="3 8" id="KW-0699">rRNA-binding</keyword>
<dbReference type="PANTHER" id="PTHR33398">
    <property type="entry name" value="30S RIBOSOMAL PROTEIN S20"/>
    <property type="match status" value="1"/>
</dbReference>
<evidence type="ECO:0000256" key="4">
    <source>
        <dbReference type="ARBA" id="ARBA00022884"/>
    </source>
</evidence>
<protein>
    <recommendedName>
        <fullName evidence="7 8">Small ribosomal subunit protein bS20</fullName>
    </recommendedName>
</protein>
<evidence type="ECO:0000313" key="9">
    <source>
        <dbReference type="EMBL" id="HIQ82096.1"/>
    </source>
</evidence>
<dbReference type="FunFam" id="1.20.58.110:FF:000001">
    <property type="entry name" value="30S ribosomal protein S20"/>
    <property type="match status" value="1"/>
</dbReference>
<evidence type="ECO:0000313" key="10">
    <source>
        <dbReference type="Proteomes" id="UP000824260"/>
    </source>
</evidence>
<evidence type="ECO:0000256" key="1">
    <source>
        <dbReference type="ARBA" id="ARBA00003134"/>
    </source>
</evidence>
<dbReference type="Pfam" id="PF01649">
    <property type="entry name" value="Ribosomal_S20p"/>
    <property type="match status" value="1"/>
</dbReference>
<proteinExistence type="inferred from homology"/>
<dbReference type="GO" id="GO:0003735">
    <property type="term" value="F:structural constituent of ribosome"/>
    <property type="evidence" value="ECO:0007669"/>
    <property type="project" value="InterPro"/>
</dbReference>
<dbReference type="GO" id="GO:0015935">
    <property type="term" value="C:small ribosomal subunit"/>
    <property type="evidence" value="ECO:0007669"/>
    <property type="project" value="TreeGrafter"/>
</dbReference>
<dbReference type="GO" id="GO:0005829">
    <property type="term" value="C:cytosol"/>
    <property type="evidence" value="ECO:0007669"/>
    <property type="project" value="TreeGrafter"/>
</dbReference>
<sequence>MPNIKSAIKRVKVNEKKNLRNRMIKSAMKTQVKKFETALAAGEVDGKLLSATQGAIDKAVTKGVIHKNAANRKKARLAKAAAKA</sequence>
<keyword evidence="4 8" id="KW-0694">RNA-binding</keyword>
<gene>
    <name evidence="8 9" type="primary">rpsT</name>
    <name evidence="9" type="ORF">IAA52_03220</name>
</gene>
<evidence type="ECO:0000256" key="5">
    <source>
        <dbReference type="ARBA" id="ARBA00022980"/>
    </source>
</evidence>
<dbReference type="InterPro" id="IPR036510">
    <property type="entry name" value="Ribosomal_bS20_sf"/>
</dbReference>
<evidence type="ECO:0000256" key="7">
    <source>
        <dbReference type="ARBA" id="ARBA00035136"/>
    </source>
</evidence>
<dbReference type="EMBL" id="DVFZ01000033">
    <property type="protein sequence ID" value="HIQ82096.1"/>
    <property type="molecule type" value="Genomic_DNA"/>
</dbReference>
<dbReference type="SUPFAM" id="SSF46992">
    <property type="entry name" value="Ribosomal protein S20"/>
    <property type="match status" value="1"/>
</dbReference>
<comment type="caution">
    <text evidence="9">The sequence shown here is derived from an EMBL/GenBank/DDBJ whole genome shotgun (WGS) entry which is preliminary data.</text>
</comment>
<dbReference type="GO" id="GO:0070181">
    <property type="term" value="F:small ribosomal subunit rRNA binding"/>
    <property type="evidence" value="ECO:0007669"/>
    <property type="project" value="TreeGrafter"/>
</dbReference>
<dbReference type="Gene3D" id="1.20.58.110">
    <property type="entry name" value="Ribosomal protein S20"/>
    <property type="match status" value="1"/>
</dbReference>
<dbReference type="InterPro" id="IPR002583">
    <property type="entry name" value="Ribosomal_bS20"/>
</dbReference>
<accession>A0A9D0ZMD3</accession>
<dbReference type="PANTHER" id="PTHR33398:SF1">
    <property type="entry name" value="SMALL RIBOSOMAL SUBUNIT PROTEIN BS20C"/>
    <property type="match status" value="1"/>
</dbReference>
<comment type="function">
    <text evidence="1 8">Binds directly to 16S ribosomal RNA.</text>
</comment>
<evidence type="ECO:0000256" key="6">
    <source>
        <dbReference type="ARBA" id="ARBA00023274"/>
    </source>
</evidence>
<reference evidence="9" key="1">
    <citation type="submission" date="2020-10" db="EMBL/GenBank/DDBJ databases">
        <authorList>
            <person name="Gilroy R."/>
        </authorList>
    </citation>
    <scope>NUCLEOTIDE SEQUENCE</scope>
    <source>
        <strain evidence="9">ChiSjej6B24-2974</strain>
    </source>
</reference>
<evidence type="ECO:0000256" key="3">
    <source>
        <dbReference type="ARBA" id="ARBA00022730"/>
    </source>
</evidence>
<keyword evidence="5 8" id="KW-0689">Ribosomal protein</keyword>
<organism evidence="9 10">
    <name type="scientific">Candidatus Pullichristensenella stercorigallinarum</name>
    <dbReference type="NCBI Taxonomy" id="2840909"/>
    <lineage>
        <taxon>Bacteria</taxon>
        <taxon>Bacillati</taxon>
        <taxon>Bacillota</taxon>
        <taxon>Clostridia</taxon>
        <taxon>Candidatus Pullichristensenella</taxon>
    </lineage>
</organism>
<dbReference type="NCBIfam" id="TIGR00029">
    <property type="entry name" value="S20"/>
    <property type="match status" value="1"/>
</dbReference>